<keyword evidence="3" id="KW-1185">Reference proteome</keyword>
<dbReference type="Proteomes" id="UP000683246">
    <property type="component" value="Chromosome"/>
</dbReference>
<dbReference type="AlphaFoldDB" id="A0A8J8MJ06"/>
<dbReference type="RefSeq" id="WP_212697811.1">
    <property type="nucleotide sequence ID" value="NZ_CP058649.1"/>
</dbReference>
<evidence type="ECO:0000313" key="2">
    <source>
        <dbReference type="EMBL" id="QUI22327.1"/>
    </source>
</evidence>
<proteinExistence type="predicted"/>
<sequence>MAKKKVGLMAFIKFYKENGKAFKAYPLRDRSRTHLTLANMKIGKLDNRSSIYQKRVQELNDGMIYHYLGKWYATEAIKTKSKATWKKAFQSFQSAIKIANELNTYLTCGSNHDVTYVKPVLQKKQEIMVCNDVPLVPDITPVVILQGSSFDMGYQYAQQLVAIYGDWMLTRHSTHEFSKEEEETLRKWEDMHREHTPEIIDFAKGWASYAAANHYSLDYDQVLDLWVGHKPPASSYLNAESGIPELPPLACTALAAWNEASRDKKLVVGATGDHDMSYQITIVMYPDDGIPLIFTPFEATGTLPTVGPNWFFGHPGMNKAGLAYVHHGGGPKLLEPISQWGYGIRRGASVLHMLRYKRTAKEALEQEIHWPIGDIGYGDQATVGGFYADSDYGYIIESRKQPLCIREAGLLGERDYLFSNNSTMHPDAIESGWMSNIKELWTWDNVGGWRPKKPQGMTKSLGMIFKWFTGRLKTDELMSRGMMFAYWNSYNRNLFLNHMGNTHHGTFDVDIMKKVYRTAGTMPDGPMKKLKKAYVHSGKWGLISAAHASNALVVSMKPDEGLYSLCTGPAIRGAAPISPDLAITIYNERNAFWDIQLGDTPESMVNQAQLLAQELMEKAKNIYHNNPIAYAPKDIYDELLQEIKNMEKLEKNQENRLFHLNKRIRCYTRVHVLARQFINFFVVPEKFVYNRRNT</sequence>
<reference evidence="2" key="1">
    <citation type="submission" date="2020-07" db="EMBL/GenBank/DDBJ databases">
        <title>Vallitalea pronyensis genome.</title>
        <authorList>
            <person name="Postec A."/>
        </authorList>
    </citation>
    <scope>NUCLEOTIDE SEQUENCE</scope>
    <source>
        <strain evidence="2">FatNI3</strain>
    </source>
</reference>
<keyword evidence="1" id="KW-0175">Coiled coil</keyword>
<dbReference type="EMBL" id="CP058649">
    <property type="protein sequence ID" value="QUI22327.1"/>
    <property type="molecule type" value="Genomic_DNA"/>
</dbReference>
<accession>A0A8J8MJ06</accession>
<gene>
    <name evidence="2" type="ORF">HZI73_08450</name>
</gene>
<evidence type="ECO:0000256" key="1">
    <source>
        <dbReference type="SAM" id="Coils"/>
    </source>
</evidence>
<dbReference type="Gene3D" id="3.60.60.10">
    <property type="entry name" value="Penicillin V Acylase, Chain A"/>
    <property type="match status" value="1"/>
</dbReference>
<feature type="coiled-coil region" evidence="1">
    <location>
        <begin position="636"/>
        <end position="663"/>
    </location>
</feature>
<dbReference type="KEGG" id="vpy:HZI73_08450"/>
<protein>
    <submittedName>
        <fullName evidence="2">Uncharacterized protein</fullName>
    </submittedName>
</protein>
<evidence type="ECO:0000313" key="3">
    <source>
        <dbReference type="Proteomes" id="UP000683246"/>
    </source>
</evidence>
<organism evidence="2 3">
    <name type="scientific">Vallitalea pronyensis</name>
    <dbReference type="NCBI Taxonomy" id="1348613"/>
    <lineage>
        <taxon>Bacteria</taxon>
        <taxon>Bacillati</taxon>
        <taxon>Bacillota</taxon>
        <taxon>Clostridia</taxon>
        <taxon>Lachnospirales</taxon>
        <taxon>Vallitaleaceae</taxon>
        <taxon>Vallitalea</taxon>
    </lineage>
</organism>
<name>A0A8J8MJ06_9FIRM</name>